<keyword evidence="1" id="KW-0732">Signal</keyword>
<evidence type="ECO:0000313" key="2">
    <source>
        <dbReference type="EMBL" id="OBS68588.1"/>
    </source>
</evidence>
<reference evidence="2 3" key="1">
    <citation type="submission" date="2016-06" db="EMBL/GenBank/DDBJ databases">
        <title>The Draft Genome Sequence and Annotation of the Desert Woodrat Neotoma lepida.</title>
        <authorList>
            <person name="Campbell M."/>
            <person name="Oakeson K.F."/>
            <person name="Yandell M."/>
            <person name="Halpert J.R."/>
            <person name="Dearing D."/>
        </authorList>
    </citation>
    <scope>NUCLEOTIDE SEQUENCE [LARGE SCALE GENOMIC DNA]</scope>
    <source>
        <strain evidence="2">417</strain>
        <tissue evidence="2">Liver</tissue>
    </source>
</reference>
<dbReference type="EMBL" id="LZPO01075893">
    <property type="protein sequence ID" value="OBS68588.1"/>
    <property type="molecule type" value="Genomic_DNA"/>
</dbReference>
<feature type="signal peptide" evidence="1">
    <location>
        <begin position="1"/>
        <end position="17"/>
    </location>
</feature>
<feature type="chain" id="PRO_5008345782" description="Chemokine interleukin-8-like domain-containing protein" evidence="1">
    <location>
        <begin position="18"/>
        <end position="106"/>
    </location>
</feature>
<organism evidence="2 3">
    <name type="scientific">Neotoma lepida</name>
    <name type="common">Desert woodrat</name>
    <dbReference type="NCBI Taxonomy" id="56216"/>
    <lineage>
        <taxon>Eukaryota</taxon>
        <taxon>Metazoa</taxon>
        <taxon>Chordata</taxon>
        <taxon>Craniata</taxon>
        <taxon>Vertebrata</taxon>
        <taxon>Euteleostomi</taxon>
        <taxon>Mammalia</taxon>
        <taxon>Eutheria</taxon>
        <taxon>Euarchontoglires</taxon>
        <taxon>Glires</taxon>
        <taxon>Rodentia</taxon>
        <taxon>Myomorpha</taxon>
        <taxon>Muroidea</taxon>
        <taxon>Cricetidae</taxon>
        <taxon>Neotominae</taxon>
        <taxon>Neotoma</taxon>
    </lineage>
</organism>
<evidence type="ECO:0000313" key="3">
    <source>
        <dbReference type="Proteomes" id="UP000092124"/>
    </source>
</evidence>
<dbReference type="Proteomes" id="UP000092124">
    <property type="component" value="Unassembled WGS sequence"/>
</dbReference>
<dbReference type="AlphaFoldDB" id="A0A1A6GQK0"/>
<keyword evidence="3" id="KW-1185">Reference proteome</keyword>
<sequence length="106" mass="11190">IILVAACLLTSFCSISGAVLLSGGPPRAKPCVSMFGPTHMFTTGKQSEQKVKLYVSEKSGHCISLSRAAQAAPVQVQELHADCQLARVTKVLGRISSKGQCVQAYV</sequence>
<comment type="caution">
    <text evidence="2">The sequence shown here is derived from an EMBL/GenBank/DDBJ whole genome shotgun (WGS) entry which is preliminary data.</text>
</comment>
<evidence type="ECO:0000256" key="1">
    <source>
        <dbReference type="SAM" id="SignalP"/>
    </source>
</evidence>
<name>A0A1A6GQK0_NEOLE</name>
<accession>A0A1A6GQK0</accession>
<gene>
    <name evidence="2" type="ORF">A6R68_02868</name>
</gene>
<evidence type="ECO:0008006" key="4">
    <source>
        <dbReference type="Google" id="ProtNLM"/>
    </source>
</evidence>
<feature type="non-terminal residue" evidence="2">
    <location>
        <position position="1"/>
    </location>
</feature>
<protein>
    <recommendedName>
        <fullName evidence="4">Chemokine interleukin-8-like domain-containing protein</fullName>
    </recommendedName>
</protein>
<proteinExistence type="predicted"/>